<comment type="similarity">
    <text evidence="2">Belongs to the amino acid/polyamine transporter 2 family.</text>
</comment>
<dbReference type="Proteomes" id="UP000188533">
    <property type="component" value="Unassembled WGS sequence"/>
</dbReference>
<evidence type="ECO:0000256" key="9">
    <source>
        <dbReference type="SAM" id="Phobius"/>
    </source>
</evidence>
<feature type="transmembrane region" description="Helical" evidence="9">
    <location>
        <begin position="177"/>
        <end position="203"/>
    </location>
</feature>
<feature type="transmembrane region" description="Helical" evidence="9">
    <location>
        <begin position="420"/>
        <end position="438"/>
    </location>
</feature>
<keyword evidence="5" id="KW-0029">Amino-acid transport</keyword>
<gene>
    <name evidence="11" type="ORF">LENED_003179</name>
</gene>
<dbReference type="GO" id="GO:0016020">
    <property type="term" value="C:membrane"/>
    <property type="evidence" value="ECO:0007669"/>
    <property type="project" value="UniProtKB-SubCell"/>
</dbReference>
<keyword evidence="6 9" id="KW-1133">Transmembrane helix</keyword>
<comment type="subcellular location">
    <subcellularLocation>
        <location evidence="1">Membrane</location>
        <topology evidence="1">Multi-pass membrane protein</topology>
    </subcellularLocation>
</comment>
<feature type="region of interest" description="Disordered" evidence="8">
    <location>
        <begin position="35"/>
        <end position="54"/>
    </location>
</feature>
<feature type="transmembrane region" description="Helical" evidence="9">
    <location>
        <begin position="349"/>
        <end position="369"/>
    </location>
</feature>
<sequence length="512" mass="56033">MFSSNKTRDRITSEDVENGEASRPLLGDHNVVFSVDDDSDEESLAGPSKTEHSVRFQEDVQVIGPPLRSTTASREAEYELDSDEIDDEPEITSTPRGHMSPNMPLIVGLLDSSRRSFDSPLPLNGANGRVGDLDLEAIAAKRTAGGGLFDSIANMANSILGAGIIGLPYAISQAGFFMGFLLLVVLCGVTDWTINLIVINAKLSGSHTYIEIMNHCFGSSGRAAVSFFQFSFAFGGIMVIIVASVLVEGPGVPSILKGDPSMRFSFVNAGIFQAIGVISFAFVCHHNSLLIYGSLRTPTLDRFAQVTHVSTFISLVSCCTLAVSGYVVFTDKTQGNILNNFPSNNTMINVARFCFGLNMFTTLPLELFVCREVIEDYFFPHEDFNPQRHLFFTTTILFSSMTLAMITCDLGVMLEITGGVSATALAFIFPAACYLKLSNQSLPWYSRNRLPAFLCVTFGVIVMTLSLFLALKKSWTKEGEATIFTYLLEAHLRHLQLSLGYLSQSLDFIYNL</sequence>
<keyword evidence="4 9" id="KW-0812">Transmembrane</keyword>
<evidence type="ECO:0000256" key="8">
    <source>
        <dbReference type="SAM" id="MobiDB-lite"/>
    </source>
</evidence>
<dbReference type="GO" id="GO:0005783">
    <property type="term" value="C:endoplasmic reticulum"/>
    <property type="evidence" value="ECO:0007669"/>
    <property type="project" value="TreeGrafter"/>
</dbReference>
<proteinExistence type="inferred from homology"/>
<evidence type="ECO:0000256" key="5">
    <source>
        <dbReference type="ARBA" id="ARBA00022970"/>
    </source>
</evidence>
<feature type="transmembrane region" description="Helical" evidence="9">
    <location>
        <begin position="450"/>
        <end position="471"/>
    </location>
</feature>
<evidence type="ECO:0000256" key="4">
    <source>
        <dbReference type="ARBA" id="ARBA00022692"/>
    </source>
</evidence>
<dbReference type="GO" id="GO:0015179">
    <property type="term" value="F:L-amino acid transmembrane transporter activity"/>
    <property type="evidence" value="ECO:0007669"/>
    <property type="project" value="TreeGrafter"/>
</dbReference>
<dbReference type="Pfam" id="PF01490">
    <property type="entry name" value="Aa_trans"/>
    <property type="match status" value="1"/>
</dbReference>
<accession>A0A1Q3E2U6</accession>
<evidence type="ECO:0000259" key="10">
    <source>
        <dbReference type="Pfam" id="PF01490"/>
    </source>
</evidence>
<protein>
    <submittedName>
        <fullName evidence="11">AAAP amino acid permease</fullName>
    </submittedName>
</protein>
<keyword evidence="12" id="KW-1185">Reference proteome</keyword>
<evidence type="ECO:0000256" key="7">
    <source>
        <dbReference type="ARBA" id="ARBA00023136"/>
    </source>
</evidence>
<name>A0A1Q3E2U6_LENED</name>
<comment type="caution">
    <text evidence="11">The sequence shown here is derived from an EMBL/GenBank/DDBJ whole genome shotgun (WGS) entry which is preliminary data.</text>
</comment>
<organism evidence="11 12">
    <name type="scientific">Lentinula edodes</name>
    <name type="common">Shiitake mushroom</name>
    <name type="synonym">Lentinus edodes</name>
    <dbReference type="NCBI Taxonomy" id="5353"/>
    <lineage>
        <taxon>Eukaryota</taxon>
        <taxon>Fungi</taxon>
        <taxon>Dikarya</taxon>
        <taxon>Basidiomycota</taxon>
        <taxon>Agaricomycotina</taxon>
        <taxon>Agaricomycetes</taxon>
        <taxon>Agaricomycetidae</taxon>
        <taxon>Agaricales</taxon>
        <taxon>Marasmiineae</taxon>
        <taxon>Omphalotaceae</taxon>
        <taxon>Lentinula</taxon>
    </lineage>
</organism>
<keyword evidence="3" id="KW-0813">Transport</keyword>
<evidence type="ECO:0000313" key="12">
    <source>
        <dbReference type="Proteomes" id="UP000188533"/>
    </source>
</evidence>
<dbReference type="AlphaFoldDB" id="A0A1Q3E2U6"/>
<feature type="transmembrane region" description="Helical" evidence="9">
    <location>
        <begin position="390"/>
        <end position="414"/>
    </location>
</feature>
<feature type="compositionally biased region" description="Basic and acidic residues" evidence="8">
    <location>
        <begin position="1"/>
        <end position="13"/>
    </location>
</feature>
<evidence type="ECO:0000256" key="3">
    <source>
        <dbReference type="ARBA" id="ARBA00022448"/>
    </source>
</evidence>
<feature type="domain" description="Amino acid transporter transmembrane" evidence="10">
    <location>
        <begin position="240"/>
        <end position="467"/>
    </location>
</feature>
<dbReference type="PANTHER" id="PTHR22950:SF458">
    <property type="entry name" value="SODIUM-COUPLED NEUTRAL AMINO ACID TRANSPORTER 11-RELATED"/>
    <property type="match status" value="1"/>
</dbReference>
<feature type="transmembrane region" description="Helical" evidence="9">
    <location>
        <begin position="306"/>
        <end position="329"/>
    </location>
</feature>
<dbReference type="InterPro" id="IPR013057">
    <property type="entry name" value="AA_transpt_TM"/>
</dbReference>
<feature type="region of interest" description="Disordered" evidence="8">
    <location>
        <begin position="1"/>
        <end position="30"/>
    </location>
</feature>
<dbReference type="PANTHER" id="PTHR22950">
    <property type="entry name" value="AMINO ACID TRANSPORTER"/>
    <property type="match status" value="1"/>
</dbReference>
<evidence type="ECO:0000256" key="6">
    <source>
        <dbReference type="ARBA" id="ARBA00022989"/>
    </source>
</evidence>
<dbReference type="EMBL" id="BDGU01000066">
    <property type="protein sequence ID" value="GAW01577.1"/>
    <property type="molecule type" value="Genomic_DNA"/>
</dbReference>
<reference evidence="11 12" key="2">
    <citation type="submission" date="2017-02" db="EMBL/GenBank/DDBJ databases">
        <title>A genome survey and senescence transcriptome analysis in Lentinula edodes.</title>
        <authorList>
            <person name="Sakamoto Y."/>
            <person name="Nakade K."/>
            <person name="Sato S."/>
            <person name="Yoshida Y."/>
            <person name="Miyazaki K."/>
            <person name="Natsume S."/>
            <person name="Konno N."/>
        </authorList>
    </citation>
    <scope>NUCLEOTIDE SEQUENCE [LARGE SCALE GENOMIC DNA]</scope>
    <source>
        <strain evidence="11 12">NBRC 111202</strain>
    </source>
</reference>
<feature type="transmembrane region" description="Helical" evidence="9">
    <location>
        <begin position="151"/>
        <end position="171"/>
    </location>
</feature>
<feature type="transmembrane region" description="Helical" evidence="9">
    <location>
        <begin position="224"/>
        <end position="246"/>
    </location>
</feature>
<dbReference type="STRING" id="5353.A0A1Q3E2U6"/>
<evidence type="ECO:0000256" key="1">
    <source>
        <dbReference type="ARBA" id="ARBA00004141"/>
    </source>
</evidence>
<keyword evidence="7 9" id="KW-0472">Membrane</keyword>
<evidence type="ECO:0000313" key="11">
    <source>
        <dbReference type="EMBL" id="GAW01577.1"/>
    </source>
</evidence>
<reference evidence="11 12" key="1">
    <citation type="submission" date="2016-08" db="EMBL/GenBank/DDBJ databases">
        <authorList>
            <consortium name="Lentinula edodes genome sequencing consortium"/>
            <person name="Sakamoto Y."/>
            <person name="Nakade K."/>
            <person name="Sato S."/>
            <person name="Yoshida Y."/>
            <person name="Miyazaki K."/>
            <person name="Natsume S."/>
            <person name="Konno N."/>
        </authorList>
    </citation>
    <scope>NUCLEOTIDE SEQUENCE [LARGE SCALE GENOMIC DNA]</scope>
    <source>
        <strain evidence="11 12">NBRC 111202</strain>
    </source>
</reference>
<feature type="transmembrane region" description="Helical" evidence="9">
    <location>
        <begin position="266"/>
        <end position="285"/>
    </location>
</feature>
<evidence type="ECO:0000256" key="2">
    <source>
        <dbReference type="ARBA" id="ARBA00008066"/>
    </source>
</evidence>